<reference evidence="3 4" key="1">
    <citation type="submission" date="2016-02" db="EMBL/GenBank/DDBJ databases">
        <title>Comparison of Clostridium stercorarium subspecies using comparative genomics and transcriptomics.</title>
        <authorList>
            <person name="Schellenberg J."/>
            <person name="Thallinger G."/>
            <person name="Levin D.B."/>
            <person name="Zhang X."/>
            <person name="Alvare G."/>
            <person name="Fristensky B."/>
            <person name="Sparling R."/>
        </authorList>
    </citation>
    <scope>NUCLEOTIDE SEQUENCE [LARGE SCALE GENOMIC DNA]</scope>
    <source>
        <strain evidence="3 4">DSM 2910</strain>
    </source>
</reference>
<dbReference type="InterPro" id="IPR053150">
    <property type="entry name" value="Teicoplanin_resist-assoc"/>
</dbReference>
<dbReference type="Pfam" id="PF04892">
    <property type="entry name" value="VanZ"/>
    <property type="match status" value="1"/>
</dbReference>
<proteinExistence type="predicted"/>
<protein>
    <recommendedName>
        <fullName evidence="2">VanZ-like domain-containing protein</fullName>
    </recommendedName>
</protein>
<dbReference type="AlphaFoldDB" id="A0A1B1YF62"/>
<dbReference type="InterPro" id="IPR006976">
    <property type="entry name" value="VanZ-like"/>
</dbReference>
<feature type="transmembrane region" description="Helical" evidence="1">
    <location>
        <begin position="21"/>
        <end position="43"/>
    </location>
</feature>
<evidence type="ECO:0000313" key="4">
    <source>
        <dbReference type="Proteomes" id="UP000092971"/>
    </source>
</evidence>
<dbReference type="Proteomes" id="UP000092971">
    <property type="component" value="Chromosome"/>
</dbReference>
<name>A0A1B1YF62_THEST</name>
<feature type="domain" description="VanZ-like" evidence="2">
    <location>
        <begin position="1"/>
        <end position="72"/>
    </location>
</feature>
<keyword evidence="1" id="KW-1133">Transmembrane helix</keyword>
<feature type="transmembrane region" description="Helical" evidence="1">
    <location>
        <begin position="55"/>
        <end position="72"/>
    </location>
</feature>
<dbReference type="PANTHER" id="PTHR36834">
    <property type="entry name" value="MEMBRANE PROTEIN-RELATED"/>
    <property type="match status" value="1"/>
</dbReference>
<dbReference type="EMBL" id="CP014672">
    <property type="protein sequence ID" value="ANW99395.1"/>
    <property type="molecule type" value="Genomic_DNA"/>
</dbReference>
<keyword evidence="1" id="KW-0472">Membrane</keyword>
<dbReference type="PANTHER" id="PTHR36834:SF1">
    <property type="entry name" value="INTEGRAL MEMBRANE PROTEIN"/>
    <property type="match status" value="1"/>
</dbReference>
<evidence type="ECO:0000256" key="1">
    <source>
        <dbReference type="SAM" id="Phobius"/>
    </source>
</evidence>
<evidence type="ECO:0000259" key="2">
    <source>
        <dbReference type="Pfam" id="PF04892"/>
    </source>
</evidence>
<organism evidence="3 4">
    <name type="scientific">Thermoclostridium stercorarium subsp. thermolacticum DSM 2910</name>
    <dbReference type="NCBI Taxonomy" id="1121336"/>
    <lineage>
        <taxon>Bacteria</taxon>
        <taxon>Bacillati</taxon>
        <taxon>Bacillota</taxon>
        <taxon>Clostridia</taxon>
        <taxon>Eubacteriales</taxon>
        <taxon>Oscillospiraceae</taxon>
        <taxon>Thermoclostridium</taxon>
    </lineage>
</organism>
<dbReference type="OrthoDB" id="9805025at2"/>
<sequence>MFIPFGCLLAINVRKSNVLKVMLGSFIFSSSLEILQLIEVLFSLTHVRVFDIDDIIANAIGVITGFFFAILLPKIMKIEVSI</sequence>
<evidence type="ECO:0000313" key="3">
    <source>
        <dbReference type="EMBL" id="ANW99395.1"/>
    </source>
</evidence>
<accession>A0A1B1YF62</accession>
<gene>
    <name evidence="3" type="ORF">CSTERTH_10325</name>
</gene>
<keyword evidence="1" id="KW-0812">Transmembrane</keyword>